<dbReference type="SUPFAM" id="SSF103473">
    <property type="entry name" value="MFS general substrate transporter"/>
    <property type="match status" value="1"/>
</dbReference>
<protein>
    <submittedName>
        <fullName evidence="9">MFS transporter</fullName>
    </submittedName>
</protein>
<dbReference type="EMBL" id="JABEND010000005">
    <property type="protein sequence ID" value="NNG36122.1"/>
    <property type="molecule type" value="Genomic_DNA"/>
</dbReference>
<keyword evidence="3" id="KW-1003">Cell membrane</keyword>
<dbReference type="Proteomes" id="UP000562984">
    <property type="component" value="Unassembled WGS sequence"/>
</dbReference>
<dbReference type="InterPro" id="IPR036259">
    <property type="entry name" value="MFS_trans_sf"/>
</dbReference>
<feature type="transmembrane region" description="Helical" evidence="7">
    <location>
        <begin position="250"/>
        <end position="269"/>
    </location>
</feature>
<dbReference type="Pfam" id="PF05977">
    <property type="entry name" value="MFS_3"/>
    <property type="match status" value="1"/>
</dbReference>
<accession>A0A849AGZ7</accession>
<dbReference type="PROSITE" id="PS50850">
    <property type="entry name" value="MFS"/>
    <property type="match status" value="1"/>
</dbReference>
<evidence type="ECO:0000256" key="7">
    <source>
        <dbReference type="SAM" id="Phobius"/>
    </source>
</evidence>
<proteinExistence type="predicted"/>
<dbReference type="InterPro" id="IPR020846">
    <property type="entry name" value="MFS_dom"/>
</dbReference>
<feature type="transmembrane region" description="Helical" evidence="7">
    <location>
        <begin position="276"/>
        <end position="293"/>
    </location>
</feature>
<feature type="transmembrane region" description="Helical" evidence="7">
    <location>
        <begin position="299"/>
        <end position="318"/>
    </location>
</feature>
<keyword evidence="6 7" id="KW-0472">Membrane</keyword>
<feature type="transmembrane region" description="Helical" evidence="7">
    <location>
        <begin position="39"/>
        <end position="59"/>
    </location>
</feature>
<dbReference type="Gene3D" id="1.20.1250.20">
    <property type="entry name" value="MFS general substrate transporter like domains"/>
    <property type="match status" value="1"/>
</dbReference>
<feature type="transmembrane region" description="Helical" evidence="7">
    <location>
        <begin position="99"/>
        <end position="117"/>
    </location>
</feature>
<evidence type="ECO:0000256" key="5">
    <source>
        <dbReference type="ARBA" id="ARBA00022989"/>
    </source>
</evidence>
<dbReference type="GO" id="GO:0005886">
    <property type="term" value="C:plasma membrane"/>
    <property type="evidence" value="ECO:0007669"/>
    <property type="project" value="UniProtKB-SubCell"/>
</dbReference>
<sequence length="411" mass="43687">MSVRNYRLYWLGMAVSNNGTWMQRIAQDWLVFSLTGSSFAVGVTTALQFGPMLFLGLFGGLIADRYDQRKLLLITQCVLGSLAVILAALTLTGNIRVEYIYVVALGLGLVTVVDNPARQTFVGVMVPKELMRNAVSLNTGNFQLARLTGPAIAGVLIAAAGPGWAFAINALTFVATIGALLAMRVSELQVLPRAERAKGQLREGLRYVAARPHLLWTIVLVFFVGCFGFNFPIILTAYAGTEFHGGAGLYGWLNSTMAVGSLVGALLAARRNVVTVRMLYAAAAGFGVMLMVAGATPWLWLFLPVLAVTGLAGVSFNTMANSTVQLATDASLRGRVMSLYFLVLMGSTPIGSLIVGWITEHWGAPIALGVSGVVVVLAALGCGYLAARQAGLRISLDPRPGRRHLVVAARG</sequence>
<dbReference type="CDD" id="cd06173">
    <property type="entry name" value="MFS_MefA_like"/>
    <property type="match status" value="1"/>
</dbReference>
<feature type="transmembrane region" description="Helical" evidence="7">
    <location>
        <begin position="71"/>
        <end position="93"/>
    </location>
</feature>
<comment type="subcellular location">
    <subcellularLocation>
        <location evidence="1">Cell membrane</location>
        <topology evidence="1">Multi-pass membrane protein</topology>
    </subcellularLocation>
</comment>
<dbReference type="InterPro" id="IPR010290">
    <property type="entry name" value="TM_effector"/>
</dbReference>
<evidence type="ECO:0000256" key="3">
    <source>
        <dbReference type="ARBA" id="ARBA00022475"/>
    </source>
</evidence>
<name>A0A849AGZ7_9ACTN</name>
<dbReference type="PANTHER" id="PTHR23513:SF11">
    <property type="entry name" value="STAPHYLOFERRIN A TRANSPORTER"/>
    <property type="match status" value="1"/>
</dbReference>
<feature type="transmembrane region" description="Helical" evidence="7">
    <location>
        <begin position="339"/>
        <end position="358"/>
    </location>
</feature>
<feature type="transmembrane region" description="Helical" evidence="7">
    <location>
        <begin position="364"/>
        <end position="387"/>
    </location>
</feature>
<feature type="domain" description="Major facilitator superfamily (MFS) profile" evidence="8">
    <location>
        <begin position="1"/>
        <end position="390"/>
    </location>
</feature>
<evidence type="ECO:0000256" key="2">
    <source>
        <dbReference type="ARBA" id="ARBA00022448"/>
    </source>
</evidence>
<organism evidence="9 10">
    <name type="scientific">Nakamurella aerolata</name>
    <dbReference type="NCBI Taxonomy" id="1656892"/>
    <lineage>
        <taxon>Bacteria</taxon>
        <taxon>Bacillati</taxon>
        <taxon>Actinomycetota</taxon>
        <taxon>Actinomycetes</taxon>
        <taxon>Nakamurellales</taxon>
        <taxon>Nakamurellaceae</taxon>
        <taxon>Nakamurella</taxon>
    </lineage>
</organism>
<evidence type="ECO:0000256" key="6">
    <source>
        <dbReference type="ARBA" id="ARBA00023136"/>
    </source>
</evidence>
<evidence type="ECO:0000313" key="10">
    <source>
        <dbReference type="Proteomes" id="UP000562984"/>
    </source>
</evidence>
<dbReference type="PANTHER" id="PTHR23513">
    <property type="entry name" value="INTEGRAL MEMBRANE EFFLUX PROTEIN-RELATED"/>
    <property type="match status" value="1"/>
</dbReference>
<keyword evidence="4 7" id="KW-0812">Transmembrane</keyword>
<comment type="caution">
    <text evidence="9">The sequence shown here is derived from an EMBL/GenBank/DDBJ whole genome shotgun (WGS) entry which is preliminary data.</text>
</comment>
<dbReference type="AlphaFoldDB" id="A0A849AGZ7"/>
<keyword evidence="10" id="KW-1185">Reference proteome</keyword>
<evidence type="ECO:0000256" key="4">
    <source>
        <dbReference type="ARBA" id="ARBA00022692"/>
    </source>
</evidence>
<reference evidence="9 10" key="1">
    <citation type="submission" date="2020-05" db="EMBL/GenBank/DDBJ databases">
        <title>Nakamurella sp. DB0629 isolated from air conditioner.</title>
        <authorList>
            <person name="Kim D.H."/>
            <person name="Kim D.-U."/>
        </authorList>
    </citation>
    <scope>NUCLEOTIDE SEQUENCE [LARGE SCALE GENOMIC DNA]</scope>
    <source>
        <strain evidence="9 10">DB0629</strain>
    </source>
</reference>
<evidence type="ECO:0000313" key="9">
    <source>
        <dbReference type="EMBL" id="NNG36122.1"/>
    </source>
</evidence>
<keyword evidence="2" id="KW-0813">Transport</keyword>
<evidence type="ECO:0000256" key="1">
    <source>
        <dbReference type="ARBA" id="ARBA00004651"/>
    </source>
</evidence>
<feature type="transmembrane region" description="Helical" evidence="7">
    <location>
        <begin position="214"/>
        <end position="238"/>
    </location>
</feature>
<keyword evidence="5 7" id="KW-1133">Transmembrane helix</keyword>
<dbReference type="GO" id="GO:0022857">
    <property type="term" value="F:transmembrane transporter activity"/>
    <property type="evidence" value="ECO:0007669"/>
    <property type="project" value="InterPro"/>
</dbReference>
<gene>
    <name evidence="9" type="ORF">HKD39_10420</name>
</gene>
<evidence type="ECO:0000259" key="8">
    <source>
        <dbReference type="PROSITE" id="PS50850"/>
    </source>
</evidence>